<name>A0A7T4EFP2_9CORY</name>
<proteinExistence type="predicted"/>
<organism evidence="1 2">
    <name type="scientific">Corynebacterium glucuronolyticum</name>
    <dbReference type="NCBI Taxonomy" id="39791"/>
    <lineage>
        <taxon>Bacteria</taxon>
        <taxon>Bacillati</taxon>
        <taxon>Actinomycetota</taxon>
        <taxon>Actinomycetes</taxon>
        <taxon>Mycobacteriales</taxon>
        <taxon>Corynebacteriaceae</taxon>
        <taxon>Corynebacterium</taxon>
    </lineage>
</organism>
<accession>A0A7T4EFP2</accession>
<reference evidence="1 2" key="1">
    <citation type="submission" date="2020-12" db="EMBL/GenBank/DDBJ databases">
        <title>FDA dAtabase for Regulatory Grade micrObial Sequences (FDA-ARGOS): Supporting development and validation of Infectious Disease Dx tests.</title>
        <authorList>
            <person name="Sproer C."/>
            <person name="Gronow S."/>
            <person name="Severitt S."/>
            <person name="Schroder I."/>
            <person name="Tallon L."/>
            <person name="Sadzewicz L."/>
            <person name="Zhao X."/>
            <person name="Boylan J."/>
            <person name="Ott S."/>
            <person name="Bowen H."/>
            <person name="Vavikolanu K."/>
            <person name="Mehta A."/>
            <person name="Aluvathingal J."/>
            <person name="Nadendla S."/>
            <person name="Lowell S."/>
            <person name="Myers T."/>
            <person name="Yan Y."/>
            <person name="Sichtig H."/>
        </authorList>
    </citation>
    <scope>NUCLEOTIDE SEQUENCE [LARGE SCALE GENOMIC DNA]</scope>
    <source>
        <strain evidence="1 2">FDAARGOS_1053</strain>
    </source>
</reference>
<dbReference type="GeneID" id="92759184"/>
<evidence type="ECO:0000313" key="1">
    <source>
        <dbReference type="EMBL" id="QQB46507.1"/>
    </source>
</evidence>
<protein>
    <submittedName>
        <fullName evidence="1">Uncharacterized protein</fullName>
    </submittedName>
</protein>
<dbReference type="RefSeq" id="WP_159447597.1">
    <property type="nucleotide sequence ID" value="NZ_CP066007.1"/>
</dbReference>
<dbReference type="AlphaFoldDB" id="A0A7T4EFP2"/>
<dbReference type="Proteomes" id="UP000596145">
    <property type="component" value="Chromosome"/>
</dbReference>
<dbReference type="OrthoDB" id="4428025at2"/>
<sequence length="89" mass="10882">MRIRWPWQRWRKYDLTVNEYSFRVWVNPVQRDVHWLNCPSQYVPSGYSSAAYVADGGSWLDRWKLPIPSEEDMREEISYWLENIDDPDE</sequence>
<dbReference type="EMBL" id="CP066007">
    <property type="protein sequence ID" value="QQB46507.1"/>
    <property type="molecule type" value="Genomic_DNA"/>
</dbReference>
<gene>
    <name evidence="1" type="ORF">I6I10_00665</name>
</gene>
<evidence type="ECO:0000313" key="2">
    <source>
        <dbReference type="Proteomes" id="UP000596145"/>
    </source>
</evidence>